<dbReference type="SUPFAM" id="SSF56112">
    <property type="entry name" value="Protein kinase-like (PK-like)"/>
    <property type="match status" value="1"/>
</dbReference>
<reference evidence="1 2" key="1">
    <citation type="submission" date="2023-07" db="EMBL/GenBank/DDBJ databases">
        <title>Sequencing the genomes of 1000 actinobacteria strains.</title>
        <authorList>
            <person name="Klenk H.-P."/>
        </authorList>
    </citation>
    <scope>NUCLEOTIDE SEQUENCE [LARGE SCALE GENOMIC DNA]</scope>
    <source>
        <strain evidence="1 2">DSM 22966</strain>
    </source>
</reference>
<comment type="caution">
    <text evidence="1">The sequence shown here is derived from an EMBL/GenBank/DDBJ whole genome shotgun (WGS) entry which is preliminary data.</text>
</comment>
<dbReference type="Gene3D" id="3.90.1200.10">
    <property type="match status" value="1"/>
</dbReference>
<dbReference type="RefSeq" id="WP_310171660.1">
    <property type="nucleotide sequence ID" value="NZ_BAABHE010000002.1"/>
</dbReference>
<keyword evidence="2" id="KW-1185">Reference proteome</keyword>
<dbReference type="InterPro" id="IPR011009">
    <property type="entry name" value="Kinase-like_dom_sf"/>
</dbReference>
<organism evidence="1 2">
    <name type="scientific">Enteractinococcus fodinae</name>
    <dbReference type="NCBI Taxonomy" id="684663"/>
    <lineage>
        <taxon>Bacteria</taxon>
        <taxon>Bacillati</taxon>
        <taxon>Actinomycetota</taxon>
        <taxon>Actinomycetes</taxon>
        <taxon>Micrococcales</taxon>
        <taxon>Micrococcaceae</taxon>
    </lineage>
</organism>
<sequence>MVVLTGGFGPFSATQLTGVLEAVVAQRRQRLQHAVLHDVQHRAGHYYAIVEVHSQPPHGPVTQAYYGITTATVAPQATGYHTSIGTSTLFVWQHPADPVLRGLGLAATPAQVQRHFAPHLELNALHTVIYRPMNRAVFRARFAPQRPGELGQTLFLKVLRAGEASSLYALHELLASAGVPVVEPVAIPVQDVLPLAGGHGMPLGEYIRTEGVHNRFDPEELVEILDRLPPEVLQLPHRPSWADRHQEFIHAALAAMPAHHDRLYRLGARLEHAHNRLELGPIVPTHGDLYEAHLLVDPVSGRVQHILDVDGAGPGYRVDDFACLVGHLAVLGPEDHTAWGWQAALRTFRQLSAHTNPATLAVRAAAVVISLLPTYQPDEATRHRALTYVSIAEALLELA</sequence>
<evidence type="ECO:0000313" key="2">
    <source>
        <dbReference type="Proteomes" id="UP001183794"/>
    </source>
</evidence>
<accession>A0ABU2AYY3</accession>
<name>A0ABU2AYY3_9MICC</name>
<gene>
    <name evidence="1" type="ORF">J2S62_000810</name>
</gene>
<protein>
    <recommendedName>
        <fullName evidence="3">Aminoglycoside phosphotransferase domain-containing protein</fullName>
    </recommendedName>
</protein>
<dbReference type="Proteomes" id="UP001183794">
    <property type="component" value="Unassembled WGS sequence"/>
</dbReference>
<evidence type="ECO:0000313" key="1">
    <source>
        <dbReference type="EMBL" id="MDR7346553.1"/>
    </source>
</evidence>
<evidence type="ECO:0008006" key="3">
    <source>
        <dbReference type="Google" id="ProtNLM"/>
    </source>
</evidence>
<proteinExistence type="predicted"/>
<dbReference type="EMBL" id="JAVDYJ010000001">
    <property type="protein sequence ID" value="MDR7346553.1"/>
    <property type="molecule type" value="Genomic_DNA"/>
</dbReference>